<gene>
    <name evidence="4" type="ORF">QTO34_004643</name>
</gene>
<dbReference type="InterPro" id="IPR007110">
    <property type="entry name" value="Ig-like_dom"/>
</dbReference>
<dbReference type="InterPro" id="IPR013106">
    <property type="entry name" value="Ig_V-set"/>
</dbReference>
<dbReference type="PROSITE" id="PS50835">
    <property type="entry name" value="IG_LIKE"/>
    <property type="match status" value="1"/>
</dbReference>
<protein>
    <recommendedName>
        <fullName evidence="3">Ig-like domain-containing protein</fullName>
    </recommendedName>
</protein>
<dbReference type="Pfam" id="PF07686">
    <property type="entry name" value="V-set"/>
    <property type="match status" value="1"/>
</dbReference>
<dbReference type="PANTHER" id="PTHR23268:SF24">
    <property type="entry name" value="T CELL RECEPTOR BETA VARIABLE 16"/>
    <property type="match status" value="1"/>
</dbReference>
<keyword evidence="1" id="KW-0732">Signal</keyword>
<evidence type="ECO:0000259" key="3">
    <source>
        <dbReference type="PROSITE" id="PS50835"/>
    </source>
</evidence>
<dbReference type="InterPro" id="IPR013783">
    <property type="entry name" value="Ig-like_fold"/>
</dbReference>
<dbReference type="InterPro" id="IPR036179">
    <property type="entry name" value="Ig-like_dom_sf"/>
</dbReference>
<proteinExistence type="predicted"/>
<dbReference type="GO" id="GO:0002376">
    <property type="term" value="P:immune system process"/>
    <property type="evidence" value="ECO:0007669"/>
    <property type="project" value="UniProtKB-KW"/>
</dbReference>
<dbReference type="Gene3D" id="2.60.40.10">
    <property type="entry name" value="Immunoglobulins"/>
    <property type="match status" value="1"/>
</dbReference>
<name>A0AA40HQM6_CNENI</name>
<dbReference type="Proteomes" id="UP001177744">
    <property type="component" value="Unassembled WGS sequence"/>
</dbReference>
<evidence type="ECO:0000256" key="2">
    <source>
        <dbReference type="ARBA" id="ARBA00022859"/>
    </source>
</evidence>
<evidence type="ECO:0000313" key="4">
    <source>
        <dbReference type="EMBL" id="KAK1335067.1"/>
    </source>
</evidence>
<dbReference type="EMBL" id="JAULJE010000014">
    <property type="protein sequence ID" value="KAK1335067.1"/>
    <property type="molecule type" value="Genomic_DNA"/>
</dbReference>
<accession>A0AA40HQM6</accession>
<dbReference type="InterPro" id="IPR050413">
    <property type="entry name" value="TCR_beta_variable"/>
</dbReference>
<dbReference type="PANTHER" id="PTHR23268">
    <property type="entry name" value="T-CELL RECEPTOR BETA CHAIN"/>
    <property type="match status" value="1"/>
</dbReference>
<keyword evidence="2" id="KW-0391">Immunity</keyword>
<dbReference type="GO" id="GO:0005886">
    <property type="term" value="C:plasma membrane"/>
    <property type="evidence" value="ECO:0007669"/>
    <property type="project" value="TreeGrafter"/>
</dbReference>
<dbReference type="SUPFAM" id="SSF48726">
    <property type="entry name" value="Immunoglobulin"/>
    <property type="match status" value="1"/>
</dbReference>
<feature type="domain" description="Ig-like" evidence="3">
    <location>
        <begin position="36"/>
        <end position="136"/>
    </location>
</feature>
<dbReference type="GO" id="GO:0007166">
    <property type="term" value="P:cell surface receptor signaling pathway"/>
    <property type="evidence" value="ECO:0007669"/>
    <property type="project" value="TreeGrafter"/>
</dbReference>
<organism evidence="4 5">
    <name type="scientific">Cnephaeus nilssonii</name>
    <name type="common">Northern bat</name>
    <name type="synonym">Eptesicus nilssonii</name>
    <dbReference type="NCBI Taxonomy" id="3371016"/>
    <lineage>
        <taxon>Eukaryota</taxon>
        <taxon>Metazoa</taxon>
        <taxon>Chordata</taxon>
        <taxon>Craniata</taxon>
        <taxon>Vertebrata</taxon>
        <taxon>Euteleostomi</taxon>
        <taxon>Mammalia</taxon>
        <taxon>Eutheria</taxon>
        <taxon>Laurasiatheria</taxon>
        <taxon>Chiroptera</taxon>
        <taxon>Yangochiroptera</taxon>
        <taxon>Vespertilionidae</taxon>
        <taxon>Cnephaeus</taxon>
    </lineage>
</organism>
<evidence type="ECO:0000313" key="5">
    <source>
        <dbReference type="Proteomes" id="UP001177744"/>
    </source>
</evidence>
<comment type="caution">
    <text evidence="4">The sequence shown here is derived from an EMBL/GenBank/DDBJ whole genome shotgun (WGS) entry which is preliminary data.</text>
</comment>
<sequence length="138" mass="15643">MRKPKRKTPDCSCPHSAMRTMVICSMGLLGAGSFVAEVTQTPGHLIEGKGQNVKMYCVPKKGHDYVFWYQQILKKEFKFLVSFQYKIVLETEMPKERFSAECPQNSACSLEIHSMELQDSAMYLCASSEHTVINISEP</sequence>
<evidence type="ECO:0000256" key="1">
    <source>
        <dbReference type="ARBA" id="ARBA00022729"/>
    </source>
</evidence>
<dbReference type="AlphaFoldDB" id="A0AA40HQM6"/>
<keyword evidence="5" id="KW-1185">Reference proteome</keyword>
<reference evidence="4" key="1">
    <citation type="submission" date="2023-06" db="EMBL/GenBank/DDBJ databases">
        <title>Reference genome for the Northern bat (Eptesicus nilssonii), a most northern bat species.</title>
        <authorList>
            <person name="Laine V.N."/>
            <person name="Pulliainen A.T."/>
            <person name="Lilley T.M."/>
        </authorList>
    </citation>
    <scope>NUCLEOTIDE SEQUENCE</scope>
    <source>
        <strain evidence="4">BLF_Eptnil</strain>
        <tissue evidence="4">Kidney</tissue>
    </source>
</reference>